<dbReference type="AlphaFoldDB" id="A0A7W9MSC7"/>
<comment type="caution">
    <text evidence="1">The sequence shown here is derived from an EMBL/GenBank/DDBJ whole genome shotgun (WGS) entry which is preliminary data.</text>
</comment>
<keyword evidence="2" id="KW-1185">Reference proteome</keyword>
<name>A0A7W9MSC7_9ACTN</name>
<gene>
    <name evidence="1" type="ORF">HDA39_000497</name>
</gene>
<sequence>MASPRQVVGAARKPCTTELLERQAFWQSAQVPKISRVWLMSA</sequence>
<reference evidence="1 2" key="1">
    <citation type="submission" date="2020-08" db="EMBL/GenBank/DDBJ databases">
        <title>Sequencing the genomes of 1000 actinobacteria strains.</title>
        <authorList>
            <person name="Klenk H.-P."/>
        </authorList>
    </citation>
    <scope>NUCLEOTIDE SEQUENCE [LARGE SCALE GENOMIC DNA]</scope>
    <source>
        <strain evidence="1 2">DSM 28967</strain>
    </source>
</reference>
<protein>
    <submittedName>
        <fullName evidence="1">Uncharacterized protein</fullName>
    </submittedName>
</protein>
<dbReference type="Proteomes" id="UP000549971">
    <property type="component" value="Unassembled WGS sequence"/>
</dbReference>
<evidence type="ECO:0000313" key="2">
    <source>
        <dbReference type="Proteomes" id="UP000549971"/>
    </source>
</evidence>
<organism evidence="1 2">
    <name type="scientific">Kribbella italica</name>
    <dbReference type="NCBI Taxonomy" id="1540520"/>
    <lineage>
        <taxon>Bacteria</taxon>
        <taxon>Bacillati</taxon>
        <taxon>Actinomycetota</taxon>
        <taxon>Actinomycetes</taxon>
        <taxon>Propionibacteriales</taxon>
        <taxon>Kribbellaceae</taxon>
        <taxon>Kribbella</taxon>
    </lineage>
</organism>
<proteinExistence type="predicted"/>
<accession>A0A7W9MSC7</accession>
<evidence type="ECO:0000313" key="1">
    <source>
        <dbReference type="EMBL" id="MBB5833763.1"/>
    </source>
</evidence>
<dbReference type="EMBL" id="JACHMY010000001">
    <property type="protein sequence ID" value="MBB5833763.1"/>
    <property type="molecule type" value="Genomic_DNA"/>
</dbReference>